<evidence type="ECO:0000313" key="3">
    <source>
        <dbReference type="Proteomes" id="UP000481033"/>
    </source>
</evidence>
<dbReference type="EMBL" id="QXHD01000004">
    <property type="protein sequence ID" value="NEZ59342.1"/>
    <property type="molecule type" value="Genomic_DNA"/>
</dbReference>
<evidence type="ECO:0000256" key="1">
    <source>
        <dbReference type="SAM" id="Phobius"/>
    </source>
</evidence>
<organism evidence="2 3">
    <name type="scientific">Adonisia turfae CCMR0081</name>
    <dbReference type="NCBI Taxonomy" id="2292702"/>
    <lineage>
        <taxon>Bacteria</taxon>
        <taxon>Bacillati</taxon>
        <taxon>Cyanobacteriota</taxon>
        <taxon>Adonisia</taxon>
        <taxon>Adonisia turfae</taxon>
    </lineage>
</organism>
<comment type="caution">
    <text evidence="2">The sequence shown here is derived from an EMBL/GenBank/DDBJ whole genome shotgun (WGS) entry which is preliminary data.</text>
</comment>
<feature type="transmembrane region" description="Helical" evidence="1">
    <location>
        <begin position="12"/>
        <end position="34"/>
    </location>
</feature>
<keyword evidence="1" id="KW-0472">Membrane</keyword>
<proteinExistence type="predicted"/>
<sequence>MSTQTRGKTVFLLTSMVGWLLSGGALIYLTPFLANRVSPSATTNGWMETLMRGGYNPTLALLGGGSILLLTVIGNAVWYKYFEGKV</sequence>
<protein>
    <submittedName>
        <fullName evidence="2">Uncharacterized protein</fullName>
    </submittedName>
</protein>
<keyword evidence="3" id="KW-1185">Reference proteome</keyword>
<name>A0A6M0RUA4_9CYAN</name>
<gene>
    <name evidence="2" type="ORF">DXZ20_27595</name>
</gene>
<keyword evidence="1" id="KW-1133">Transmembrane helix</keyword>
<dbReference type="Proteomes" id="UP000481033">
    <property type="component" value="Unassembled WGS sequence"/>
</dbReference>
<dbReference type="AlphaFoldDB" id="A0A6M0RUA4"/>
<keyword evidence="1" id="KW-0812">Transmembrane</keyword>
<accession>A0A6M0RUA4</accession>
<reference evidence="2 3" key="1">
    <citation type="journal article" date="2020" name="Microb. Ecol.">
        <title>Ecogenomics of the Marine Benthic Filamentous Cyanobacterium Adonisia.</title>
        <authorList>
            <person name="Walter J.M."/>
            <person name="Coutinho F.H."/>
            <person name="Leomil L."/>
            <person name="Hargreaves P.I."/>
            <person name="Campeao M.E."/>
            <person name="Vieira V.V."/>
            <person name="Silva B.S."/>
            <person name="Fistarol G.O."/>
            <person name="Salomon P.S."/>
            <person name="Sawabe T."/>
            <person name="Mino S."/>
            <person name="Hosokawa M."/>
            <person name="Miyashita H."/>
            <person name="Maruyama F."/>
            <person name="van Verk M.C."/>
            <person name="Dutilh B.E."/>
            <person name="Thompson C.C."/>
            <person name="Thompson F.L."/>
        </authorList>
    </citation>
    <scope>NUCLEOTIDE SEQUENCE [LARGE SCALE GENOMIC DNA]</scope>
    <source>
        <strain evidence="2 3">CCMR0081</strain>
    </source>
</reference>
<evidence type="ECO:0000313" key="2">
    <source>
        <dbReference type="EMBL" id="NEZ59342.1"/>
    </source>
</evidence>
<dbReference type="RefSeq" id="WP_163702263.1">
    <property type="nucleotide sequence ID" value="NZ_QXHD01000004.1"/>
</dbReference>
<feature type="transmembrane region" description="Helical" evidence="1">
    <location>
        <begin position="54"/>
        <end position="78"/>
    </location>
</feature>